<gene>
    <name evidence="1" type="ORF">SAMN05428998_1902</name>
</gene>
<organism evidence="1 2">
    <name type="scientific">Tistlia consotensis USBA 355</name>
    <dbReference type="NCBI Taxonomy" id="560819"/>
    <lineage>
        <taxon>Bacteria</taxon>
        <taxon>Pseudomonadati</taxon>
        <taxon>Pseudomonadota</taxon>
        <taxon>Alphaproteobacteria</taxon>
        <taxon>Rhodospirillales</taxon>
        <taxon>Rhodovibrionaceae</taxon>
        <taxon>Tistlia</taxon>
    </lineage>
</organism>
<dbReference type="Proteomes" id="UP000192917">
    <property type="component" value="Unassembled WGS sequence"/>
</dbReference>
<proteinExistence type="predicted"/>
<dbReference type="SUPFAM" id="SSF55874">
    <property type="entry name" value="ATPase domain of HSP90 chaperone/DNA topoisomerase II/histidine kinase"/>
    <property type="match status" value="1"/>
</dbReference>
<name>A0A1Y6CRL4_9PROT</name>
<keyword evidence="2" id="KW-1185">Reference proteome</keyword>
<sequence>TGLGLYSSRRLLDYHGGSLELRAGEFEGTVATMRLPLPGLRPPGGAPERPA</sequence>
<evidence type="ECO:0008006" key="3">
    <source>
        <dbReference type="Google" id="ProtNLM"/>
    </source>
</evidence>
<accession>A0A1Y6CRL4</accession>
<dbReference type="AlphaFoldDB" id="A0A1Y6CRL4"/>
<protein>
    <recommendedName>
        <fullName evidence="3">Sensor histidine kinase</fullName>
    </recommendedName>
</protein>
<dbReference type="InterPro" id="IPR036890">
    <property type="entry name" value="HATPase_C_sf"/>
</dbReference>
<dbReference type="Gene3D" id="3.30.565.10">
    <property type="entry name" value="Histidine kinase-like ATPase, C-terminal domain"/>
    <property type="match status" value="1"/>
</dbReference>
<dbReference type="EMBL" id="FWZX01000090">
    <property type="protein sequence ID" value="SMF86569.1"/>
    <property type="molecule type" value="Genomic_DNA"/>
</dbReference>
<reference evidence="1 2" key="1">
    <citation type="submission" date="2017-04" db="EMBL/GenBank/DDBJ databases">
        <authorList>
            <person name="Afonso C.L."/>
            <person name="Miller P.J."/>
            <person name="Scott M.A."/>
            <person name="Spackman E."/>
            <person name="Goraichik I."/>
            <person name="Dimitrov K.M."/>
            <person name="Suarez D.L."/>
            <person name="Swayne D.E."/>
        </authorList>
    </citation>
    <scope>NUCLEOTIDE SEQUENCE [LARGE SCALE GENOMIC DNA]</scope>
    <source>
        <strain evidence="1 2">USBA 355</strain>
    </source>
</reference>
<feature type="non-terminal residue" evidence="1">
    <location>
        <position position="1"/>
    </location>
</feature>
<evidence type="ECO:0000313" key="2">
    <source>
        <dbReference type="Proteomes" id="UP000192917"/>
    </source>
</evidence>
<evidence type="ECO:0000313" key="1">
    <source>
        <dbReference type="EMBL" id="SMF86569.1"/>
    </source>
</evidence>